<gene>
    <name evidence="2" type="ORF">L2W38_02755</name>
</gene>
<dbReference type="InterPro" id="IPR048116">
    <property type="entry name" value="T2SS_GspM_synerg"/>
</dbReference>
<reference evidence="2 3" key="1">
    <citation type="submission" date="2022-01" db="EMBL/GenBank/DDBJ databases">
        <title>Dethiosulfovibrio faecalis sp. nov., a novel proteolytic, non-sulfur-reducing bacterium isolated from a marine aquaculture solid waste bioreactor.</title>
        <authorList>
            <person name="Grabowski S."/>
            <person name="Apolinario E."/>
            <person name="Schneider N."/>
            <person name="Marshall C.W."/>
            <person name="Sowers K.R."/>
        </authorList>
    </citation>
    <scope>NUCLEOTIDE SEQUENCE [LARGE SCALE GENOMIC DNA]</scope>
    <source>
        <strain evidence="2 3">DSM 12537</strain>
    </source>
</reference>
<dbReference type="NCBIfam" id="NF041618">
    <property type="entry name" value="T2SS_M_SYNERG"/>
    <property type="match status" value="1"/>
</dbReference>
<organism evidence="2 3">
    <name type="scientific">Dethiosulfovibrio marinus</name>
    <dbReference type="NCBI Taxonomy" id="133532"/>
    <lineage>
        <taxon>Bacteria</taxon>
        <taxon>Thermotogati</taxon>
        <taxon>Synergistota</taxon>
        <taxon>Synergistia</taxon>
        <taxon>Synergistales</taxon>
        <taxon>Dethiosulfovibrionaceae</taxon>
        <taxon>Dethiosulfovibrio</taxon>
    </lineage>
</organism>
<evidence type="ECO:0000256" key="1">
    <source>
        <dbReference type="SAM" id="Phobius"/>
    </source>
</evidence>
<dbReference type="Proteomes" id="UP001200430">
    <property type="component" value="Unassembled WGS sequence"/>
</dbReference>
<accession>A0ABS9EPJ8</accession>
<keyword evidence="1" id="KW-0472">Membrane</keyword>
<evidence type="ECO:0008006" key="4">
    <source>
        <dbReference type="Google" id="ProtNLM"/>
    </source>
</evidence>
<dbReference type="RefSeq" id="WP_236098404.1">
    <property type="nucleotide sequence ID" value="NZ_JAKGUD010000002.1"/>
</dbReference>
<keyword evidence="3" id="KW-1185">Reference proteome</keyword>
<sequence>MKFPELPDIPGVPREVLKPLSLLAIALVVWVAAWSVWSGMSDLESRSRLQQRRFEDLLLVIKKYRSLPGREERTPLSDDPIVVVSSLVDNMGLKENLVQISSLSRGLSVQLGRLYSESALNFILELGKRGLVVDSAELRAVPEDGVRLLSMNLVVMVAR</sequence>
<evidence type="ECO:0000313" key="2">
    <source>
        <dbReference type="EMBL" id="MCF4141738.1"/>
    </source>
</evidence>
<feature type="transmembrane region" description="Helical" evidence="1">
    <location>
        <begin position="20"/>
        <end position="40"/>
    </location>
</feature>
<proteinExistence type="predicted"/>
<protein>
    <recommendedName>
        <fullName evidence="4">Type II secretion system protein M</fullName>
    </recommendedName>
</protein>
<evidence type="ECO:0000313" key="3">
    <source>
        <dbReference type="Proteomes" id="UP001200430"/>
    </source>
</evidence>
<comment type="caution">
    <text evidence="2">The sequence shown here is derived from an EMBL/GenBank/DDBJ whole genome shotgun (WGS) entry which is preliminary data.</text>
</comment>
<keyword evidence="1" id="KW-1133">Transmembrane helix</keyword>
<name>A0ABS9EPJ8_9BACT</name>
<keyword evidence="1" id="KW-0812">Transmembrane</keyword>
<dbReference type="EMBL" id="JAKGUD010000002">
    <property type="protein sequence ID" value="MCF4141738.1"/>
    <property type="molecule type" value="Genomic_DNA"/>
</dbReference>